<dbReference type="AlphaFoldDB" id="H6RGW1"/>
<evidence type="ECO:0000256" key="6">
    <source>
        <dbReference type="HAMAP-Rule" id="MF_00031"/>
    </source>
</evidence>
<name>H6RGW1_9BACT</name>
<comment type="function">
    <text evidence="6">The RuvA-RuvB-RuvC complex processes Holliday junction (HJ) DNA during genetic recombination and DNA repair, while the RuvA-RuvB complex plays an important role in the rescue of blocked DNA replication forks via replication fork reversal (RFR). RuvA specifically binds to HJ cruciform DNA, conferring on it an open structure. The RuvB hexamer acts as an ATP-dependent pump, pulling dsDNA into and through the RuvAB complex. HJ branch migration allows RuvC to scan DNA until it finds its consensus sequence, where it cleaves and resolves the cruciform DNA.</text>
</comment>
<keyword evidence="8" id="KW-0547">Nucleotide-binding</keyword>
<reference evidence="8" key="1">
    <citation type="journal article" date="2012" name="Environ. Microbiol.">
        <title>Genomic content of uncultured Bacteroidetes from contrasting oceanic provinces in the North Atlantic Ocean.</title>
        <authorList>
            <person name="Gomez-Pereira P.R."/>
            <person name="Schuler M."/>
            <person name="Fuchs B.M."/>
            <person name="Bennke C."/>
            <person name="Teeling H."/>
            <person name="Waldmann J."/>
            <person name="Richter M."/>
            <person name="Barbe V."/>
            <person name="Bataille E."/>
            <person name="Glockner F.O."/>
            <person name="Amann R."/>
        </authorList>
    </citation>
    <scope>NUCLEOTIDE SEQUENCE</scope>
</reference>
<accession>H6RGW1</accession>
<dbReference type="NCBIfam" id="TIGR00084">
    <property type="entry name" value="ruvA"/>
    <property type="match status" value="1"/>
</dbReference>
<feature type="domain" description="Helix-hairpin-helix DNA-binding motif class 1" evidence="7">
    <location>
        <begin position="107"/>
        <end position="126"/>
    </location>
</feature>
<dbReference type="InterPro" id="IPR011114">
    <property type="entry name" value="RuvA_C"/>
</dbReference>
<dbReference type="EMBL" id="FO117603">
    <property type="protein sequence ID" value="CCG00272.1"/>
    <property type="molecule type" value="Genomic_DNA"/>
</dbReference>
<dbReference type="Pfam" id="PF01330">
    <property type="entry name" value="RuvA_N"/>
    <property type="match status" value="1"/>
</dbReference>
<keyword evidence="2 6" id="KW-0227">DNA damage</keyword>
<sequence>MITHLKGKLVEKSPTNVVIEVNGIGYWVNISLTTFSQIPDNENIKLYTHLQIKEDSHSLYGFYSKKEREIFRLLISVSGVGTSTARTMLSSLDPQQVVEAISSNNVSIVQSVKGIGSKTAQRLIIELRDKILKIYDLDETYVNSNNTTREEALSALEVLGINKKSSERLVDNIIKENQDISVEEIIKETLKNI</sequence>
<dbReference type="InterPro" id="IPR013849">
    <property type="entry name" value="DNA_helicase_Holl-junc_RuvA_I"/>
</dbReference>
<dbReference type="GO" id="GO:0016787">
    <property type="term" value="F:hydrolase activity"/>
    <property type="evidence" value="ECO:0007669"/>
    <property type="project" value="UniProtKB-KW"/>
</dbReference>
<dbReference type="GO" id="GO:0009379">
    <property type="term" value="C:Holliday junction helicase complex"/>
    <property type="evidence" value="ECO:0007669"/>
    <property type="project" value="InterPro"/>
</dbReference>
<dbReference type="InterPro" id="IPR000085">
    <property type="entry name" value="RuvA"/>
</dbReference>
<dbReference type="GO" id="GO:0006281">
    <property type="term" value="P:DNA repair"/>
    <property type="evidence" value="ECO:0007669"/>
    <property type="project" value="UniProtKB-UniRule"/>
</dbReference>
<dbReference type="SUPFAM" id="SSF47781">
    <property type="entry name" value="RuvA domain 2-like"/>
    <property type="match status" value="1"/>
</dbReference>
<evidence type="ECO:0000313" key="8">
    <source>
        <dbReference type="EMBL" id="CCG00272.1"/>
    </source>
</evidence>
<dbReference type="InterPro" id="IPR036267">
    <property type="entry name" value="RuvA_C_sf"/>
</dbReference>
<dbReference type="GO" id="GO:0009378">
    <property type="term" value="F:four-way junction helicase activity"/>
    <property type="evidence" value="ECO:0007669"/>
    <property type="project" value="InterPro"/>
</dbReference>
<keyword evidence="5 6" id="KW-0234">DNA repair</keyword>
<gene>
    <name evidence="6 8" type="primary">ruvA</name>
    <name evidence="8" type="ORF">VIS_S18CQB20013</name>
</gene>
<evidence type="ECO:0000256" key="2">
    <source>
        <dbReference type="ARBA" id="ARBA00022763"/>
    </source>
</evidence>
<protein>
    <recommendedName>
        <fullName evidence="6">Holliday junction branch migration complex subunit RuvA</fullName>
    </recommendedName>
</protein>
<dbReference type="Gene3D" id="1.10.8.10">
    <property type="entry name" value="DNA helicase RuvA subunit, C-terminal domain"/>
    <property type="match status" value="1"/>
</dbReference>
<keyword evidence="8" id="KW-0067">ATP-binding</keyword>
<feature type="region of interest" description="Domain II" evidence="6">
    <location>
        <begin position="64"/>
        <end position="141"/>
    </location>
</feature>
<keyword evidence="4 6" id="KW-0233">DNA recombination</keyword>
<comment type="subunit">
    <text evidence="6">Homotetramer. Forms an RuvA(8)-RuvB(12)-Holliday junction (HJ) complex. HJ DNA is sandwiched between 2 RuvA tetramers; dsDNA enters through RuvA and exits via RuvB. An RuvB hexamer assembles on each DNA strand where it exits the tetramer. Each RuvB hexamer is contacted by two RuvA subunits (via domain III) on 2 adjacent RuvB subunits; this complex drives branch migration. In the full resolvosome a probable DNA-RuvA(4)-RuvB(12)-RuvC(2) complex forms which resolves the HJ.</text>
</comment>
<dbReference type="GO" id="GO:0006310">
    <property type="term" value="P:DNA recombination"/>
    <property type="evidence" value="ECO:0007669"/>
    <property type="project" value="UniProtKB-UniRule"/>
</dbReference>
<comment type="similarity">
    <text evidence="6">Belongs to the RuvA family.</text>
</comment>
<dbReference type="Pfam" id="PF07499">
    <property type="entry name" value="RuvA_C"/>
    <property type="match status" value="1"/>
</dbReference>
<comment type="domain">
    <text evidence="6">Has three domains with a flexible linker between the domains II and III and assumes an 'L' shape. Domain III is highly mobile and contacts RuvB.</text>
</comment>
<keyword evidence="1 6" id="KW-0963">Cytoplasm</keyword>
<dbReference type="HAMAP" id="MF_00031">
    <property type="entry name" value="DNA_HJ_migration_RuvA"/>
    <property type="match status" value="1"/>
</dbReference>
<dbReference type="Gene3D" id="2.40.50.140">
    <property type="entry name" value="Nucleic acid-binding proteins"/>
    <property type="match status" value="1"/>
</dbReference>
<keyword evidence="8" id="KW-0347">Helicase</keyword>
<dbReference type="InterPro" id="IPR003583">
    <property type="entry name" value="Hlx-hairpin-Hlx_DNA-bd_motif"/>
</dbReference>
<keyword evidence="8" id="KW-0378">Hydrolase</keyword>
<comment type="caution">
    <text evidence="6">Lacks conserved residue(s) required for the propagation of feature annotation.</text>
</comment>
<dbReference type="CDD" id="cd14332">
    <property type="entry name" value="UBA_RuvA_C"/>
    <property type="match status" value="1"/>
</dbReference>
<reference evidence="8" key="2">
    <citation type="submission" date="2012-02" db="EMBL/GenBank/DDBJ databases">
        <authorList>
            <person name="Genoscope - CEA"/>
        </authorList>
    </citation>
    <scope>NUCLEOTIDE SEQUENCE</scope>
</reference>
<dbReference type="Gene3D" id="1.10.150.20">
    <property type="entry name" value="5' to 3' exonuclease, C-terminal subdomain"/>
    <property type="match status" value="1"/>
</dbReference>
<dbReference type="InterPro" id="IPR012340">
    <property type="entry name" value="NA-bd_OB-fold"/>
</dbReference>
<keyword evidence="3 6" id="KW-0238">DNA-binding</keyword>
<evidence type="ECO:0000259" key="7">
    <source>
        <dbReference type="SMART" id="SM00278"/>
    </source>
</evidence>
<evidence type="ECO:0000256" key="3">
    <source>
        <dbReference type="ARBA" id="ARBA00023125"/>
    </source>
</evidence>
<dbReference type="InterPro" id="IPR010994">
    <property type="entry name" value="RuvA_2-like"/>
</dbReference>
<evidence type="ECO:0000256" key="5">
    <source>
        <dbReference type="ARBA" id="ARBA00023204"/>
    </source>
</evidence>
<feature type="domain" description="Helix-hairpin-helix DNA-binding motif class 1" evidence="7">
    <location>
        <begin position="72"/>
        <end position="91"/>
    </location>
</feature>
<feature type="region of interest" description="Domain III" evidence="6">
    <location>
        <begin position="144"/>
        <end position="193"/>
    </location>
</feature>
<evidence type="ECO:0000256" key="4">
    <source>
        <dbReference type="ARBA" id="ARBA00023172"/>
    </source>
</evidence>
<dbReference type="GO" id="GO:0000400">
    <property type="term" value="F:four-way junction DNA binding"/>
    <property type="evidence" value="ECO:0007669"/>
    <property type="project" value="UniProtKB-UniRule"/>
</dbReference>
<dbReference type="SMART" id="SM00278">
    <property type="entry name" value="HhH1"/>
    <property type="match status" value="2"/>
</dbReference>
<organism evidence="8">
    <name type="scientific">uncultured Flavobacteriia bacterium</name>
    <dbReference type="NCBI Taxonomy" id="212695"/>
    <lineage>
        <taxon>Bacteria</taxon>
        <taxon>Pseudomonadati</taxon>
        <taxon>Bacteroidota</taxon>
        <taxon>Flavobacteriia</taxon>
        <taxon>environmental samples</taxon>
    </lineage>
</organism>
<dbReference type="GO" id="GO:0005737">
    <property type="term" value="C:cytoplasm"/>
    <property type="evidence" value="ECO:0007669"/>
    <property type="project" value="UniProtKB-SubCell"/>
</dbReference>
<dbReference type="SUPFAM" id="SSF50249">
    <property type="entry name" value="Nucleic acid-binding proteins"/>
    <property type="match status" value="1"/>
</dbReference>
<dbReference type="GO" id="GO:0048476">
    <property type="term" value="C:Holliday junction resolvase complex"/>
    <property type="evidence" value="ECO:0007669"/>
    <property type="project" value="UniProtKB-UniRule"/>
</dbReference>
<evidence type="ECO:0000256" key="1">
    <source>
        <dbReference type="ARBA" id="ARBA00022490"/>
    </source>
</evidence>
<dbReference type="SUPFAM" id="SSF46929">
    <property type="entry name" value="DNA helicase RuvA subunit, C-terminal domain"/>
    <property type="match status" value="1"/>
</dbReference>
<proteinExistence type="inferred from homology"/>
<comment type="subcellular location">
    <subcellularLocation>
        <location evidence="6">Cytoplasm</location>
    </subcellularLocation>
</comment>
<dbReference type="Pfam" id="PF14520">
    <property type="entry name" value="HHH_5"/>
    <property type="match status" value="1"/>
</dbReference>
<dbReference type="GO" id="GO:0005524">
    <property type="term" value="F:ATP binding"/>
    <property type="evidence" value="ECO:0007669"/>
    <property type="project" value="InterPro"/>
</dbReference>